<evidence type="ECO:0000256" key="3">
    <source>
        <dbReference type="ARBA" id="ARBA00022676"/>
    </source>
</evidence>
<evidence type="ECO:0000256" key="5">
    <source>
        <dbReference type="ARBA" id="ARBA00022692"/>
    </source>
</evidence>
<evidence type="ECO:0000256" key="8">
    <source>
        <dbReference type="ARBA" id="ARBA00023034"/>
    </source>
</evidence>
<dbReference type="GO" id="GO:0000139">
    <property type="term" value="C:Golgi membrane"/>
    <property type="evidence" value="ECO:0007669"/>
    <property type="project" value="UniProtKB-SubCell"/>
</dbReference>
<keyword evidence="6" id="KW-0735">Signal-anchor</keyword>
<reference evidence="11" key="1">
    <citation type="journal article" date="2023" name="Mol. Biol. Evol.">
        <title>Third-Generation Sequencing Reveals the Adaptive Role of the Epigenome in Three Deep-Sea Polychaetes.</title>
        <authorList>
            <person name="Perez M."/>
            <person name="Aroh O."/>
            <person name="Sun Y."/>
            <person name="Lan Y."/>
            <person name="Juniper S.K."/>
            <person name="Young C.R."/>
            <person name="Angers B."/>
            <person name="Qian P.Y."/>
        </authorList>
    </citation>
    <scope>NUCLEOTIDE SEQUENCE</scope>
    <source>
        <strain evidence="11">P08H-3</strain>
    </source>
</reference>
<name>A0AAD9IZC4_9ANNE</name>
<dbReference type="EC" id="2.4.1.-" evidence="10"/>
<protein>
    <recommendedName>
        <fullName evidence="10">Hexosyltransferase</fullName>
        <ecNumber evidence="10">2.4.1.-</ecNumber>
    </recommendedName>
</protein>
<evidence type="ECO:0000256" key="7">
    <source>
        <dbReference type="ARBA" id="ARBA00022989"/>
    </source>
</evidence>
<sequence>MRVLVLFRRLLLVVTVALCSSFIKSLPFVVQLCVDKISHSLAIRSLTQTGSEPKSHSDNDEAWSILDSILSDGKQPLTSIDYVLTSLRVDLPKPQGDIQGLGRKTYYLIEPKLNPLEFDHNTLLVFVQSGPERFAERERIRETWGSLRNYRKSRHIVPIQVIFVLGLPPDIYSPGYSSSMDGVLLENSLAHDILLLNMLDTYNSLAYKGLLAMLWAVNRSPRINYIFKTDDDVLINTFAWINLINVMERYSIACTVVGNVWTKPEVLRRGKYKEMLTEYEYDLYPSFCSGAGYLMSRATMTTVLEASFHLPIMKRDDPFYTGIIPRQTNIRLLSIPLSSYGISVGTNRNLTFFAHSPSSEDWHTSWRDFQRHHNRGIRLPVTISDETDRATSLPKAWSLSKDVTLRRQCTPRRSFKAFIVRL</sequence>
<keyword evidence="9" id="KW-0472">Membrane</keyword>
<dbReference type="GO" id="GO:0016758">
    <property type="term" value="F:hexosyltransferase activity"/>
    <property type="evidence" value="ECO:0007669"/>
    <property type="project" value="InterPro"/>
</dbReference>
<dbReference type="Pfam" id="PF01762">
    <property type="entry name" value="Galactosyl_T"/>
    <property type="match status" value="1"/>
</dbReference>
<gene>
    <name evidence="11" type="ORF">LSH36_848g00061</name>
</gene>
<organism evidence="11 12">
    <name type="scientific">Paralvinella palmiformis</name>
    <dbReference type="NCBI Taxonomy" id="53620"/>
    <lineage>
        <taxon>Eukaryota</taxon>
        <taxon>Metazoa</taxon>
        <taxon>Spiralia</taxon>
        <taxon>Lophotrochozoa</taxon>
        <taxon>Annelida</taxon>
        <taxon>Polychaeta</taxon>
        <taxon>Sedentaria</taxon>
        <taxon>Canalipalpata</taxon>
        <taxon>Terebellida</taxon>
        <taxon>Terebelliformia</taxon>
        <taxon>Alvinellidae</taxon>
        <taxon>Paralvinella</taxon>
    </lineage>
</organism>
<dbReference type="GO" id="GO:0006493">
    <property type="term" value="P:protein O-linked glycosylation"/>
    <property type="evidence" value="ECO:0007669"/>
    <property type="project" value="TreeGrafter"/>
</dbReference>
<keyword evidence="5" id="KW-0812">Transmembrane</keyword>
<keyword evidence="12" id="KW-1185">Reference proteome</keyword>
<dbReference type="PANTHER" id="PTHR11214:SF3">
    <property type="entry name" value="BETA-1,3-GALACTOSYLTRANSFERASE 6"/>
    <property type="match status" value="1"/>
</dbReference>
<dbReference type="Proteomes" id="UP001208570">
    <property type="component" value="Unassembled WGS sequence"/>
</dbReference>
<dbReference type="AlphaFoldDB" id="A0AAD9IZC4"/>
<evidence type="ECO:0000256" key="9">
    <source>
        <dbReference type="ARBA" id="ARBA00023136"/>
    </source>
</evidence>
<evidence type="ECO:0000313" key="11">
    <source>
        <dbReference type="EMBL" id="KAK2143376.1"/>
    </source>
</evidence>
<evidence type="ECO:0000313" key="12">
    <source>
        <dbReference type="Proteomes" id="UP001208570"/>
    </source>
</evidence>
<comment type="similarity">
    <text evidence="2 10">Belongs to the glycosyltransferase 31 family.</text>
</comment>
<proteinExistence type="inferred from homology"/>
<evidence type="ECO:0000256" key="10">
    <source>
        <dbReference type="RuleBase" id="RU363063"/>
    </source>
</evidence>
<dbReference type="Gene3D" id="3.90.550.50">
    <property type="match status" value="1"/>
</dbReference>
<evidence type="ECO:0000256" key="2">
    <source>
        <dbReference type="ARBA" id="ARBA00008661"/>
    </source>
</evidence>
<keyword evidence="4" id="KW-0808">Transferase</keyword>
<keyword evidence="3 10" id="KW-0328">Glycosyltransferase</keyword>
<evidence type="ECO:0000256" key="6">
    <source>
        <dbReference type="ARBA" id="ARBA00022968"/>
    </source>
</evidence>
<keyword evidence="8 10" id="KW-0333">Golgi apparatus</keyword>
<evidence type="ECO:0000256" key="1">
    <source>
        <dbReference type="ARBA" id="ARBA00004323"/>
    </source>
</evidence>
<comment type="caution">
    <text evidence="11">The sequence shown here is derived from an EMBL/GenBank/DDBJ whole genome shotgun (WGS) entry which is preliminary data.</text>
</comment>
<dbReference type="EMBL" id="JAODUP010000848">
    <property type="protein sequence ID" value="KAK2143376.1"/>
    <property type="molecule type" value="Genomic_DNA"/>
</dbReference>
<comment type="subcellular location">
    <subcellularLocation>
        <location evidence="1 10">Golgi apparatus membrane</location>
        <topology evidence="1 10">Single-pass type II membrane protein</topology>
    </subcellularLocation>
</comment>
<evidence type="ECO:0000256" key="4">
    <source>
        <dbReference type="ARBA" id="ARBA00022679"/>
    </source>
</evidence>
<keyword evidence="7" id="KW-1133">Transmembrane helix</keyword>
<dbReference type="InterPro" id="IPR002659">
    <property type="entry name" value="Glyco_trans_31"/>
</dbReference>
<dbReference type="PANTHER" id="PTHR11214">
    <property type="entry name" value="BETA-1,3-N-ACETYLGLUCOSAMINYLTRANSFERASE"/>
    <property type="match status" value="1"/>
</dbReference>
<accession>A0AAD9IZC4</accession>